<dbReference type="Gene3D" id="3.40.30.10">
    <property type="entry name" value="Glutaredoxin"/>
    <property type="match status" value="1"/>
</dbReference>
<dbReference type="InterPro" id="IPR036249">
    <property type="entry name" value="Thioredoxin-like_sf"/>
</dbReference>
<gene>
    <name evidence="2" type="ORF">ENSA7_11230</name>
</gene>
<evidence type="ECO:0000256" key="1">
    <source>
        <dbReference type="SAM" id="MobiDB-lite"/>
    </source>
</evidence>
<proteinExistence type="predicted"/>
<dbReference type="EMBL" id="PVNL01000030">
    <property type="protein sequence ID" value="PRQ09133.1"/>
    <property type="molecule type" value="Genomic_DNA"/>
</dbReference>
<evidence type="ECO:0000313" key="2">
    <source>
        <dbReference type="EMBL" id="PRQ09133.1"/>
    </source>
</evidence>
<protein>
    <submittedName>
        <fullName evidence="2">Uncharacterized protein</fullName>
    </submittedName>
</protein>
<feature type="compositionally biased region" description="Acidic residues" evidence="1">
    <location>
        <begin position="51"/>
        <end position="92"/>
    </location>
</feature>
<organism evidence="2 3">
    <name type="scientific">Enhygromyxa salina</name>
    <dbReference type="NCBI Taxonomy" id="215803"/>
    <lineage>
        <taxon>Bacteria</taxon>
        <taxon>Pseudomonadati</taxon>
        <taxon>Myxococcota</taxon>
        <taxon>Polyangia</taxon>
        <taxon>Nannocystales</taxon>
        <taxon>Nannocystaceae</taxon>
        <taxon>Enhygromyxa</taxon>
    </lineage>
</organism>
<dbReference type="AlphaFoldDB" id="A0A2S9YVM0"/>
<reference evidence="2 3" key="1">
    <citation type="submission" date="2018-03" db="EMBL/GenBank/DDBJ databases">
        <title>Draft Genome Sequences of the Obligatory Marine Myxobacteria Enhygromyxa salina SWB007.</title>
        <authorList>
            <person name="Poehlein A."/>
            <person name="Moghaddam J.A."/>
            <person name="Harms H."/>
            <person name="Alanjari M."/>
            <person name="Koenig G.M."/>
            <person name="Daniel R."/>
            <person name="Schaeberle T.F."/>
        </authorList>
    </citation>
    <scope>NUCLEOTIDE SEQUENCE [LARGE SCALE GENOMIC DNA]</scope>
    <source>
        <strain evidence="2 3">SWB007</strain>
    </source>
</reference>
<comment type="caution">
    <text evidence="2">The sequence shown here is derived from an EMBL/GenBank/DDBJ whole genome shotgun (WGS) entry which is preliminary data.</text>
</comment>
<name>A0A2S9YVM0_9BACT</name>
<sequence>MEFTYTARAMTYENIAAPVFGLILALGSIACTDKGGDEGLIDDSTTGIGDGDGEPGDGDGDPGDGDGDPGDGDGDPGDGDGDGDGDSGDGDGDAGLCGNDPGWGTVAIGEPVKHVVGKDHLGNPINLCEWGGTPIALDVAAVWCDPCRQASAYLANGAGGDPFSGLGPQLREMIDTGKLIWVTALVEDATSGPGTVADAAAWDSQYHHDNIPVIAEDEVPMLSNYVMNTCVPAVYVIDPELKFFGIDDCQTWNHLAAAVTEYGG</sequence>
<accession>A0A2S9YVM0</accession>
<evidence type="ECO:0000313" key="3">
    <source>
        <dbReference type="Proteomes" id="UP000238823"/>
    </source>
</evidence>
<feature type="region of interest" description="Disordered" evidence="1">
    <location>
        <begin position="37"/>
        <end position="102"/>
    </location>
</feature>
<dbReference type="Proteomes" id="UP000238823">
    <property type="component" value="Unassembled WGS sequence"/>
</dbReference>
<dbReference type="SUPFAM" id="SSF52833">
    <property type="entry name" value="Thioredoxin-like"/>
    <property type="match status" value="1"/>
</dbReference>